<dbReference type="SMART" id="SM01390">
    <property type="entry name" value="Ribosomal_S4"/>
    <property type="match status" value="1"/>
</dbReference>
<evidence type="ECO:0000256" key="6">
    <source>
        <dbReference type="ARBA" id="ARBA00035254"/>
    </source>
</evidence>
<evidence type="ECO:0000256" key="5">
    <source>
        <dbReference type="ARBA" id="ARBA00023274"/>
    </source>
</evidence>
<reference evidence="11 12" key="1">
    <citation type="submission" date="2023-04" db="EMBL/GenBank/DDBJ databases">
        <title>A novel bacteria isolated from coastal sediment.</title>
        <authorList>
            <person name="Liu X.-J."/>
            <person name="Du Z.-J."/>
        </authorList>
    </citation>
    <scope>NUCLEOTIDE SEQUENCE [LARGE SCALE GENOMIC DNA]</scope>
    <source>
        <strain evidence="11 12">SDUM461004</strain>
    </source>
</reference>
<keyword evidence="2 7" id="KW-0699">rRNA-binding</keyword>
<keyword evidence="4 7" id="KW-0689">Ribosomal protein</keyword>
<dbReference type="SMART" id="SM00363">
    <property type="entry name" value="S4"/>
    <property type="match status" value="1"/>
</dbReference>
<keyword evidence="3 7" id="KW-0694">RNA-binding</keyword>
<evidence type="ECO:0000313" key="11">
    <source>
        <dbReference type="EMBL" id="MDQ8193934.1"/>
    </source>
</evidence>
<dbReference type="PROSITE" id="PS00632">
    <property type="entry name" value="RIBOSOMAL_S4"/>
    <property type="match status" value="1"/>
</dbReference>
<keyword evidence="12" id="KW-1185">Reference proteome</keyword>
<dbReference type="InterPro" id="IPR002942">
    <property type="entry name" value="S4_RNA-bd"/>
</dbReference>
<evidence type="ECO:0000256" key="7">
    <source>
        <dbReference type="HAMAP-Rule" id="MF_01306"/>
    </source>
</evidence>
<name>A0ABU1AGS3_9BACT</name>
<dbReference type="EMBL" id="JARXIC010000007">
    <property type="protein sequence ID" value="MDQ8193934.1"/>
    <property type="molecule type" value="Genomic_DNA"/>
</dbReference>
<evidence type="ECO:0000313" key="12">
    <source>
        <dbReference type="Proteomes" id="UP001243717"/>
    </source>
</evidence>
<comment type="function">
    <text evidence="7">One of the primary rRNA binding proteins, it binds directly to 16S rRNA where it nucleates assembly of the body of the 30S subunit.</text>
</comment>
<gene>
    <name evidence="7 11" type="primary">rpsD</name>
    <name evidence="11" type="ORF">QEH59_05835</name>
</gene>
<evidence type="ECO:0000256" key="4">
    <source>
        <dbReference type="ARBA" id="ARBA00022980"/>
    </source>
</evidence>
<comment type="subunit">
    <text evidence="7">Part of the 30S ribosomal subunit. Contacts protein S5. The interaction surface between S4 and S5 is involved in control of translational fidelity.</text>
</comment>
<dbReference type="NCBIfam" id="NF003717">
    <property type="entry name" value="PRK05327.1"/>
    <property type="match status" value="1"/>
</dbReference>
<dbReference type="Proteomes" id="UP001243717">
    <property type="component" value="Unassembled WGS sequence"/>
</dbReference>
<dbReference type="InterPro" id="IPR022801">
    <property type="entry name" value="Ribosomal_uS4"/>
</dbReference>
<evidence type="ECO:0000259" key="10">
    <source>
        <dbReference type="SMART" id="SM01390"/>
    </source>
</evidence>
<dbReference type="NCBIfam" id="TIGR01017">
    <property type="entry name" value="rpsD_bact"/>
    <property type="match status" value="1"/>
</dbReference>
<dbReference type="InterPro" id="IPR036986">
    <property type="entry name" value="S4_RNA-bd_sf"/>
</dbReference>
<dbReference type="PANTHER" id="PTHR11831">
    <property type="entry name" value="30S 40S RIBOSOMAL PROTEIN"/>
    <property type="match status" value="1"/>
</dbReference>
<dbReference type="InterPro" id="IPR005709">
    <property type="entry name" value="Ribosomal_uS4_bac-type"/>
</dbReference>
<comment type="function">
    <text evidence="7">With S5 and S12 plays an important role in translational accuracy.</text>
</comment>
<accession>A0ABU1AGS3</accession>
<dbReference type="RefSeq" id="WP_308984420.1">
    <property type="nucleotide sequence ID" value="NZ_JARXIC010000007.1"/>
</dbReference>
<dbReference type="GO" id="GO:0005840">
    <property type="term" value="C:ribosome"/>
    <property type="evidence" value="ECO:0007669"/>
    <property type="project" value="UniProtKB-KW"/>
</dbReference>
<feature type="domain" description="Small ribosomal subunit protein uS4 N-terminal" evidence="10">
    <location>
        <begin position="3"/>
        <end position="91"/>
    </location>
</feature>
<organism evidence="11 12">
    <name type="scientific">Thalassobacterium sedimentorum</name>
    <dbReference type="NCBI Taxonomy" id="3041258"/>
    <lineage>
        <taxon>Bacteria</taxon>
        <taxon>Pseudomonadati</taxon>
        <taxon>Verrucomicrobiota</taxon>
        <taxon>Opitutia</taxon>
        <taxon>Puniceicoccales</taxon>
        <taxon>Coraliomargaritaceae</taxon>
        <taxon>Thalassobacterium</taxon>
    </lineage>
</organism>
<evidence type="ECO:0000256" key="8">
    <source>
        <dbReference type="RuleBase" id="RU003699"/>
    </source>
</evidence>
<dbReference type="Pfam" id="PF01479">
    <property type="entry name" value="S4"/>
    <property type="match status" value="1"/>
</dbReference>
<dbReference type="Pfam" id="PF00163">
    <property type="entry name" value="Ribosomal_S4"/>
    <property type="match status" value="1"/>
</dbReference>
<evidence type="ECO:0000256" key="1">
    <source>
        <dbReference type="ARBA" id="ARBA00007465"/>
    </source>
</evidence>
<comment type="caution">
    <text evidence="11">The sequence shown here is derived from an EMBL/GenBank/DDBJ whole genome shotgun (WGS) entry which is preliminary data.</text>
</comment>
<dbReference type="HAMAP" id="MF_01306_B">
    <property type="entry name" value="Ribosomal_uS4_B"/>
    <property type="match status" value="1"/>
</dbReference>
<feature type="domain" description="RNA-binding S4" evidence="9">
    <location>
        <begin position="92"/>
        <end position="151"/>
    </location>
</feature>
<dbReference type="PANTHER" id="PTHR11831:SF4">
    <property type="entry name" value="SMALL RIBOSOMAL SUBUNIT PROTEIN US4M"/>
    <property type="match status" value="1"/>
</dbReference>
<evidence type="ECO:0000256" key="3">
    <source>
        <dbReference type="ARBA" id="ARBA00022884"/>
    </source>
</evidence>
<evidence type="ECO:0000256" key="2">
    <source>
        <dbReference type="ARBA" id="ARBA00022730"/>
    </source>
</evidence>
<dbReference type="CDD" id="cd00165">
    <property type="entry name" value="S4"/>
    <property type="match status" value="1"/>
</dbReference>
<proteinExistence type="inferred from homology"/>
<dbReference type="Gene3D" id="1.10.1050.10">
    <property type="entry name" value="Ribosomal Protein S4 Delta 41, Chain A, domain 1"/>
    <property type="match status" value="1"/>
</dbReference>
<dbReference type="InterPro" id="IPR018079">
    <property type="entry name" value="Ribosomal_uS4_CS"/>
</dbReference>
<dbReference type="InterPro" id="IPR001912">
    <property type="entry name" value="Ribosomal_uS4_N"/>
</dbReference>
<keyword evidence="5 7" id="KW-0687">Ribonucleoprotein</keyword>
<protein>
    <recommendedName>
        <fullName evidence="6 7">Small ribosomal subunit protein uS4</fullName>
    </recommendedName>
</protein>
<comment type="similarity">
    <text evidence="1 7 8">Belongs to the universal ribosomal protein uS4 family.</text>
</comment>
<evidence type="ECO:0000259" key="9">
    <source>
        <dbReference type="SMART" id="SM00363"/>
    </source>
</evidence>
<sequence>MARYTGPTTRINRRFGQAIFAPTKAFERKPHPPGQHGPRLRRKLSDYAIGLNEKQKLRFMYGMTEKQFRLTFEKAKATRGVTGEIFLKMLECRLDSVIYRLGFAKSRAAARQFVSHGHIAVDGQKTDIASFMVKEGQEIEVRERTSSRQLATRCMEESQARTVPEWLTLNADALKATVNRLPSAEETETSINVQLIVEYYSR</sequence>
<dbReference type="SUPFAM" id="SSF55174">
    <property type="entry name" value="Alpha-L RNA-binding motif"/>
    <property type="match status" value="1"/>
</dbReference>
<dbReference type="Gene3D" id="3.10.290.10">
    <property type="entry name" value="RNA-binding S4 domain"/>
    <property type="match status" value="1"/>
</dbReference>
<dbReference type="PROSITE" id="PS50889">
    <property type="entry name" value="S4"/>
    <property type="match status" value="1"/>
</dbReference>